<dbReference type="Proteomes" id="UP000305948">
    <property type="component" value="Unassembled WGS sequence"/>
</dbReference>
<reference evidence="2 3" key="1">
    <citation type="journal article" date="2019" name="Nat. Ecol. Evol.">
        <title>Megaphylogeny resolves global patterns of mushroom evolution.</title>
        <authorList>
            <person name="Varga T."/>
            <person name="Krizsan K."/>
            <person name="Foldi C."/>
            <person name="Dima B."/>
            <person name="Sanchez-Garcia M."/>
            <person name="Sanchez-Ramirez S."/>
            <person name="Szollosi G.J."/>
            <person name="Szarkandi J.G."/>
            <person name="Papp V."/>
            <person name="Albert L."/>
            <person name="Andreopoulos W."/>
            <person name="Angelini C."/>
            <person name="Antonin V."/>
            <person name="Barry K.W."/>
            <person name="Bougher N.L."/>
            <person name="Buchanan P."/>
            <person name="Buyck B."/>
            <person name="Bense V."/>
            <person name="Catcheside P."/>
            <person name="Chovatia M."/>
            <person name="Cooper J."/>
            <person name="Damon W."/>
            <person name="Desjardin D."/>
            <person name="Finy P."/>
            <person name="Geml J."/>
            <person name="Haridas S."/>
            <person name="Hughes K."/>
            <person name="Justo A."/>
            <person name="Karasinski D."/>
            <person name="Kautmanova I."/>
            <person name="Kiss B."/>
            <person name="Kocsube S."/>
            <person name="Kotiranta H."/>
            <person name="LaButti K.M."/>
            <person name="Lechner B.E."/>
            <person name="Liimatainen K."/>
            <person name="Lipzen A."/>
            <person name="Lukacs Z."/>
            <person name="Mihaltcheva S."/>
            <person name="Morgado L.N."/>
            <person name="Niskanen T."/>
            <person name="Noordeloos M.E."/>
            <person name="Ohm R.A."/>
            <person name="Ortiz-Santana B."/>
            <person name="Ovrebo C."/>
            <person name="Racz N."/>
            <person name="Riley R."/>
            <person name="Savchenko A."/>
            <person name="Shiryaev A."/>
            <person name="Soop K."/>
            <person name="Spirin V."/>
            <person name="Szebenyi C."/>
            <person name="Tomsovsky M."/>
            <person name="Tulloss R.E."/>
            <person name="Uehling J."/>
            <person name="Grigoriev I.V."/>
            <person name="Vagvolgyi C."/>
            <person name="Papp T."/>
            <person name="Martin F.M."/>
            <person name="Miettinen O."/>
            <person name="Hibbett D.S."/>
            <person name="Nagy L.G."/>
        </authorList>
    </citation>
    <scope>NUCLEOTIDE SEQUENCE [LARGE SCALE GENOMIC DNA]</scope>
    <source>
        <strain evidence="2 3">OMC1185</strain>
    </source>
</reference>
<organism evidence="2 3">
    <name type="scientific">Heliocybe sulcata</name>
    <dbReference type="NCBI Taxonomy" id="5364"/>
    <lineage>
        <taxon>Eukaryota</taxon>
        <taxon>Fungi</taxon>
        <taxon>Dikarya</taxon>
        <taxon>Basidiomycota</taxon>
        <taxon>Agaricomycotina</taxon>
        <taxon>Agaricomycetes</taxon>
        <taxon>Gloeophyllales</taxon>
        <taxon>Gloeophyllaceae</taxon>
        <taxon>Heliocybe</taxon>
    </lineage>
</organism>
<name>A0A5C3N1I5_9AGAM</name>
<evidence type="ECO:0000313" key="3">
    <source>
        <dbReference type="Proteomes" id="UP000305948"/>
    </source>
</evidence>
<protein>
    <submittedName>
        <fullName evidence="2">Uncharacterized protein</fullName>
    </submittedName>
</protein>
<feature type="compositionally biased region" description="Basic and acidic residues" evidence="1">
    <location>
        <begin position="394"/>
        <end position="404"/>
    </location>
</feature>
<dbReference type="OrthoDB" id="2349883at2759"/>
<evidence type="ECO:0000313" key="2">
    <source>
        <dbReference type="EMBL" id="TFK50306.1"/>
    </source>
</evidence>
<proteinExistence type="predicted"/>
<dbReference type="AlphaFoldDB" id="A0A5C3N1I5"/>
<feature type="region of interest" description="Disordered" evidence="1">
    <location>
        <begin position="356"/>
        <end position="404"/>
    </location>
</feature>
<gene>
    <name evidence="2" type="ORF">OE88DRAFT_1726245</name>
</gene>
<dbReference type="EMBL" id="ML213513">
    <property type="protein sequence ID" value="TFK50306.1"/>
    <property type="molecule type" value="Genomic_DNA"/>
</dbReference>
<keyword evidence="3" id="KW-1185">Reference proteome</keyword>
<sequence length="440" mass="50399">MLVPRNQFSSSMRREISGPARRYASTQAAPRYHSKVRVYPFRISPADAIRNMSVAAAIPWLGPFVRSFLARWFPVFGFQPIQPVQLEALYLPAWLFDIGLTGTACIGAKHELVGNYDWHSFEPISRFSLNNDQLRKTRSIPWSPELETQYGLQTICLPFTMSPVGLDGVLRSLSHRDAVIDEKLRFDPKSVKTTFLAACPILIPVYLARYEYKLPHESFSLTVLQEAYYKQMLENRGVNPRLYPKCPVDHDLLAWTDKPAPFARFEYVFERGASSPHQSTSQLVESINTWVNMMADAPGSFQRLAHCEEMQKVDMDDLRIRTYDEEEVSATRIWLTLELTKRGMQSRIAVTLRNPYQRSKKPGRMSANVDVSVGLRKRDQTEPDTNASEENPSEETKGSQKHIMKEYEELVGHLQGLVGMIKPEWLKELHAQNKKGCSDR</sequence>
<accession>A0A5C3N1I5</accession>
<evidence type="ECO:0000256" key="1">
    <source>
        <dbReference type="SAM" id="MobiDB-lite"/>
    </source>
</evidence>